<dbReference type="InterPro" id="IPR027817">
    <property type="entry name" value="Costars_dom"/>
</dbReference>
<feature type="chain" id="PRO_5047457732" description="Costars domain-containing protein" evidence="2">
    <location>
        <begin position="22"/>
        <end position="443"/>
    </location>
</feature>
<feature type="compositionally biased region" description="Basic and acidic residues" evidence="1">
    <location>
        <begin position="218"/>
        <end position="228"/>
    </location>
</feature>
<keyword evidence="2" id="KW-0732">Signal</keyword>
<organism evidence="4 5">
    <name type="scientific">Ilyodon furcidens</name>
    <name type="common">goldbreast splitfin</name>
    <dbReference type="NCBI Taxonomy" id="33524"/>
    <lineage>
        <taxon>Eukaryota</taxon>
        <taxon>Metazoa</taxon>
        <taxon>Chordata</taxon>
        <taxon>Craniata</taxon>
        <taxon>Vertebrata</taxon>
        <taxon>Euteleostomi</taxon>
        <taxon>Actinopterygii</taxon>
        <taxon>Neopterygii</taxon>
        <taxon>Teleostei</taxon>
        <taxon>Neoteleostei</taxon>
        <taxon>Acanthomorphata</taxon>
        <taxon>Ovalentaria</taxon>
        <taxon>Atherinomorphae</taxon>
        <taxon>Cyprinodontiformes</taxon>
        <taxon>Goodeidae</taxon>
        <taxon>Ilyodon</taxon>
    </lineage>
</organism>
<dbReference type="InterPro" id="IPR026111">
    <property type="entry name" value="Abra"/>
</dbReference>
<evidence type="ECO:0000256" key="1">
    <source>
        <dbReference type="SAM" id="MobiDB-lite"/>
    </source>
</evidence>
<evidence type="ECO:0000256" key="2">
    <source>
        <dbReference type="SAM" id="SignalP"/>
    </source>
</evidence>
<keyword evidence="5" id="KW-1185">Reference proteome</keyword>
<feature type="compositionally biased region" description="Basic and acidic residues" evidence="1">
    <location>
        <begin position="243"/>
        <end position="254"/>
    </location>
</feature>
<dbReference type="Gene3D" id="1.10.10.1540">
    <property type="entry name" value="Costar domain"/>
    <property type="match status" value="1"/>
</dbReference>
<comment type="caution">
    <text evidence="4">The sequence shown here is derived from an EMBL/GenBank/DDBJ whole genome shotgun (WGS) entry which is preliminary data.</text>
</comment>
<evidence type="ECO:0000313" key="5">
    <source>
        <dbReference type="Proteomes" id="UP001482620"/>
    </source>
</evidence>
<feature type="region of interest" description="Disordered" evidence="1">
    <location>
        <begin position="185"/>
        <end position="278"/>
    </location>
</feature>
<dbReference type="SMART" id="SM01283">
    <property type="entry name" value="Costars"/>
    <property type="match status" value="1"/>
</dbReference>
<feature type="compositionally biased region" description="Basic residues" evidence="1">
    <location>
        <begin position="194"/>
        <end position="206"/>
    </location>
</feature>
<gene>
    <name evidence="4" type="ORF">ILYODFUR_024132</name>
</gene>
<evidence type="ECO:0000313" key="4">
    <source>
        <dbReference type="EMBL" id="MEQ2229948.1"/>
    </source>
</evidence>
<reference evidence="4 5" key="1">
    <citation type="submission" date="2021-06" db="EMBL/GenBank/DDBJ databases">
        <authorList>
            <person name="Palmer J.M."/>
        </authorList>
    </citation>
    <scope>NUCLEOTIDE SEQUENCE [LARGE SCALE GENOMIC DNA]</scope>
    <source>
        <strain evidence="5">if_2019</strain>
        <tissue evidence="4">Muscle</tissue>
    </source>
</reference>
<protein>
    <recommendedName>
        <fullName evidence="3">Costars domain-containing protein</fullName>
    </recommendedName>
</protein>
<evidence type="ECO:0000259" key="3">
    <source>
        <dbReference type="SMART" id="SM01283"/>
    </source>
</evidence>
<dbReference type="EMBL" id="JAHRIQ010026000">
    <property type="protein sequence ID" value="MEQ2229948.1"/>
    <property type="molecule type" value="Genomic_DNA"/>
</dbReference>
<feature type="region of interest" description="Disordered" evidence="1">
    <location>
        <begin position="77"/>
        <end position="138"/>
    </location>
</feature>
<dbReference type="Proteomes" id="UP001482620">
    <property type="component" value="Unassembled WGS sequence"/>
</dbReference>
<proteinExistence type="predicted"/>
<feature type="domain" description="Costars" evidence="3">
    <location>
        <begin position="366"/>
        <end position="442"/>
    </location>
</feature>
<dbReference type="PANTHER" id="PTHR22739:SF20">
    <property type="entry name" value="ACTIN-BINDING RHO-ACTIVATING PROTEIN"/>
    <property type="match status" value="1"/>
</dbReference>
<dbReference type="Pfam" id="PF14705">
    <property type="entry name" value="Costars"/>
    <property type="match status" value="1"/>
</dbReference>
<feature type="compositionally biased region" description="Polar residues" evidence="1">
    <location>
        <begin position="112"/>
        <end position="138"/>
    </location>
</feature>
<name>A0ABV0TDN0_9TELE</name>
<feature type="compositionally biased region" description="Polar residues" evidence="1">
    <location>
        <begin position="208"/>
        <end position="217"/>
    </location>
</feature>
<dbReference type="PANTHER" id="PTHR22739">
    <property type="entry name" value="STRIATED MUSCLE ACTIVATOR OF RHO-DEPENDENT SIGNALING-RELATED"/>
    <property type="match status" value="1"/>
</dbReference>
<dbReference type="InterPro" id="IPR038095">
    <property type="entry name" value="Costars_sf"/>
</dbReference>
<feature type="signal peptide" evidence="2">
    <location>
        <begin position="1"/>
        <end position="21"/>
    </location>
</feature>
<sequence length="443" mass="49406">MTQILSTVMLGFPLSILEAIAASVRLESNIVNSSKTTGIMSDKKAGERKPSSNKSIRKLRAANMVCSLTSSWQQWVTENEKKQASEPSGWAPSSLGGQPEEHKNKWTPKKSLPTQTLLTPESHAGSQISPSQGAPISEGVQTSEEALLPSHIRMKQVVKTVSSSIQEKCTGVTFLAEKMKRESLPSGEEIDRLLKKKSSPTRRRKCSNMVSSLTKSWKQVENERKLGKEGGGPGDGHSCGQDKGGREKKNRINEQDAQTGSEAGEQGDSEKDSVRIKRPQVSIYKKEAEDANKINALSKKHSTVGNLKSRWQNWAVEHTVNQKLNPFSEYFDYDYSMSLRLQKGEDGYGRPKEGTKTAERAKRAEQHIHREIDDMCYVIRTMADPDPDGKTRITFGELFDRYVRISDKVVGILMRARKHGKVAFEGEMLWQGRDDGVIITLMV</sequence>
<accession>A0ABV0TDN0</accession>